<evidence type="ECO:0000256" key="1">
    <source>
        <dbReference type="SAM" id="MobiDB-lite"/>
    </source>
</evidence>
<proteinExistence type="predicted"/>
<evidence type="ECO:0000313" key="2">
    <source>
        <dbReference type="EMBL" id="KAF6811388.1"/>
    </source>
</evidence>
<organism evidence="2 3">
    <name type="scientific">Colletotrichum musicola</name>
    <dbReference type="NCBI Taxonomy" id="2175873"/>
    <lineage>
        <taxon>Eukaryota</taxon>
        <taxon>Fungi</taxon>
        <taxon>Dikarya</taxon>
        <taxon>Ascomycota</taxon>
        <taxon>Pezizomycotina</taxon>
        <taxon>Sordariomycetes</taxon>
        <taxon>Hypocreomycetidae</taxon>
        <taxon>Glomerellales</taxon>
        <taxon>Glomerellaceae</taxon>
        <taxon>Colletotrichum</taxon>
        <taxon>Colletotrichum orchidearum species complex</taxon>
    </lineage>
</organism>
<feature type="region of interest" description="Disordered" evidence="1">
    <location>
        <begin position="262"/>
        <end position="300"/>
    </location>
</feature>
<name>A0A8H6JEV5_9PEZI</name>
<keyword evidence="3" id="KW-1185">Reference proteome</keyword>
<dbReference type="Proteomes" id="UP000639643">
    <property type="component" value="Unassembled WGS sequence"/>
</dbReference>
<reference evidence="2" key="1">
    <citation type="journal article" date="2020" name="Phytopathology">
        <title>Genome Sequence Resources of Colletotrichum truncatum, C. plurivorum, C. musicola, and C. sojae: Four Species Pathogenic to Soybean (Glycine max).</title>
        <authorList>
            <person name="Rogerio F."/>
            <person name="Boufleur T.R."/>
            <person name="Ciampi-Guillardi M."/>
            <person name="Sukno S.A."/>
            <person name="Thon M.R."/>
            <person name="Massola Junior N.S."/>
            <person name="Baroncelli R."/>
        </authorList>
    </citation>
    <scope>NUCLEOTIDE SEQUENCE</scope>
    <source>
        <strain evidence="2">LFN0074</strain>
    </source>
</reference>
<gene>
    <name evidence="2" type="ORF">CMUS01_13279</name>
</gene>
<evidence type="ECO:0000313" key="3">
    <source>
        <dbReference type="Proteomes" id="UP000639643"/>
    </source>
</evidence>
<feature type="region of interest" description="Disordered" evidence="1">
    <location>
        <begin position="1"/>
        <end position="31"/>
    </location>
</feature>
<sequence length="368" mass="39196">MDDSDEHGIGIGETARRAVVTTSHQRPSARHEHQILSTPVELLGVPTAALGRPLRAHGRPDVQHGGVHLSLFFPFDEYSSFSCPTVGSFDHPAHGKRDGPDVHQVRVSTEDRGSRRLAVWNLASPVTPASTIPTGCSASQQRLAVFPGHVMFILAASRSNLLYPAGRSLAQATIRWCCWTPTLRFPVHYDADAVDFAQGHPFLRTVNGSRQGWLDVEMVFTGLLGPAVGAAGKHCPVELGTCLSHTCLGGTGKELMRSAIPHAGSAKQPEAPELDLSRRGVDEEDHSRDAENVTSGSGTHASVTALDANRMQCSVEHPATAMASGRPPRRPAQGRDQCPGGSSPGLFSTPLPTVTQDRAGELVYGSPS</sequence>
<comment type="caution">
    <text evidence="2">The sequence shown here is derived from an EMBL/GenBank/DDBJ whole genome shotgun (WGS) entry which is preliminary data.</text>
</comment>
<feature type="compositionally biased region" description="Basic and acidic residues" evidence="1">
    <location>
        <begin position="275"/>
        <end position="291"/>
    </location>
</feature>
<protein>
    <submittedName>
        <fullName evidence="2">Uncharacterized protein</fullName>
    </submittedName>
</protein>
<dbReference type="EMBL" id="WIGM01000819">
    <property type="protein sequence ID" value="KAF6811388.1"/>
    <property type="molecule type" value="Genomic_DNA"/>
</dbReference>
<dbReference type="AlphaFoldDB" id="A0A8H6JEV5"/>
<feature type="region of interest" description="Disordered" evidence="1">
    <location>
        <begin position="318"/>
        <end position="368"/>
    </location>
</feature>
<accession>A0A8H6JEV5</accession>